<dbReference type="SMART" id="SM00240">
    <property type="entry name" value="FHA"/>
    <property type="match status" value="1"/>
</dbReference>
<dbReference type="PROSITE" id="PS50006">
    <property type="entry name" value="FHA_DOMAIN"/>
    <property type="match status" value="1"/>
</dbReference>
<dbReference type="Pfam" id="PF00498">
    <property type="entry name" value="FHA"/>
    <property type="match status" value="1"/>
</dbReference>
<evidence type="ECO:0000256" key="1">
    <source>
        <dbReference type="SAM" id="MobiDB-lite"/>
    </source>
</evidence>
<dbReference type="HOGENOM" id="CLU_801387_0_0_0"/>
<feature type="domain" description="FHA" evidence="2">
    <location>
        <begin position="38"/>
        <end position="87"/>
    </location>
</feature>
<dbReference type="eggNOG" id="COG4385">
    <property type="taxonomic scope" value="Bacteria"/>
</dbReference>
<evidence type="ECO:0000313" key="4">
    <source>
        <dbReference type="Proteomes" id="UP000000263"/>
    </source>
</evidence>
<dbReference type="KEGG" id="rca:Rcas_2813"/>
<dbReference type="InterPro" id="IPR008984">
    <property type="entry name" value="SMAD_FHA_dom_sf"/>
</dbReference>
<dbReference type="SUPFAM" id="SSF49879">
    <property type="entry name" value="SMAD/FHA domain"/>
    <property type="match status" value="1"/>
</dbReference>
<evidence type="ECO:0000313" key="3">
    <source>
        <dbReference type="EMBL" id="ABU58884.1"/>
    </source>
</evidence>
<proteinExistence type="predicted"/>
<dbReference type="Pfam" id="PF09684">
    <property type="entry name" value="Tail_P2_I"/>
    <property type="match status" value="1"/>
</dbReference>
<feature type="compositionally biased region" description="Pro residues" evidence="1">
    <location>
        <begin position="166"/>
        <end position="177"/>
    </location>
</feature>
<reference evidence="3 4" key="1">
    <citation type="submission" date="2007-08" db="EMBL/GenBank/DDBJ databases">
        <title>Complete sequence of Roseiflexus castenholzii DSM 13941.</title>
        <authorList>
            <consortium name="US DOE Joint Genome Institute"/>
            <person name="Copeland A."/>
            <person name="Lucas S."/>
            <person name="Lapidus A."/>
            <person name="Barry K."/>
            <person name="Glavina del Rio T."/>
            <person name="Dalin E."/>
            <person name="Tice H."/>
            <person name="Pitluck S."/>
            <person name="Thompson L.S."/>
            <person name="Brettin T."/>
            <person name="Bruce D."/>
            <person name="Detter J.C."/>
            <person name="Han C."/>
            <person name="Tapia R."/>
            <person name="Schmutz J."/>
            <person name="Larimer F."/>
            <person name="Land M."/>
            <person name="Hauser L."/>
            <person name="Kyrpides N."/>
            <person name="Mikhailova N."/>
            <person name="Bryant D.A."/>
            <person name="Hanada S."/>
            <person name="Tsukatani Y."/>
            <person name="Richardson P."/>
        </authorList>
    </citation>
    <scope>NUCLEOTIDE SEQUENCE [LARGE SCALE GENOMIC DNA]</scope>
    <source>
        <strain evidence="4">DSM 13941 / HLO8</strain>
    </source>
</reference>
<dbReference type="EMBL" id="CP000804">
    <property type="protein sequence ID" value="ABU58884.1"/>
    <property type="molecule type" value="Genomic_DNA"/>
</dbReference>
<evidence type="ECO:0000259" key="2">
    <source>
        <dbReference type="PROSITE" id="PS50006"/>
    </source>
</evidence>
<dbReference type="RefSeq" id="WP_012121308.1">
    <property type="nucleotide sequence ID" value="NC_009767.1"/>
</dbReference>
<dbReference type="eggNOG" id="COG1716">
    <property type="taxonomic scope" value="Bacteria"/>
</dbReference>
<dbReference type="InterPro" id="IPR000253">
    <property type="entry name" value="FHA_dom"/>
</dbReference>
<accession>A7NMW0</accession>
<sequence length="354" mass="39621">MVTGNWYYPEQHVEPDFGKLIIRSPDGEQVVTLRQPQYTIGRNPARDLHLDSPVVSNMHGRIDAGPQGAQLVDLGSTNGTFIGERRLPPNQPYPLVPGEEVRIGPFILIYIPPGVVYPPEEVALPVAEMPEPPSVIEEEPLTAAISGETTEGAVGESAAMATPEAPSAPPSPPPPEEPVVVAQEFPERLPVRYAASSDGLDSRYLRYLPAIFQENEFLGRYLRIFETIWEPLEWRQNHINLYFDPRTCPLSFLPWLAGWLDMEVNPYWPESRIRRLIAEAADLYRWRGTAYGLKRLIEVVTGLTPTITEEPSQPFVFRISLALPPGSDVDARLIDNLVRAHKPAHAGYILDIRQ</sequence>
<dbReference type="AlphaFoldDB" id="A7NMW0"/>
<feature type="region of interest" description="Disordered" evidence="1">
    <location>
        <begin position="149"/>
        <end position="177"/>
    </location>
</feature>
<dbReference type="NCBIfam" id="TIGR02242">
    <property type="entry name" value="tail_TIGR02242"/>
    <property type="match status" value="1"/>
</dbReference>
<dbReference type="STRING" id="383372.Rcas_2813"/>
<name>A7NMW0_ROSCS</name>
<dbReference type="InterPro" id="IPR006521">
    <property type="entry name" value="Tail_protein_I"/>
</dbReference>
<dbReference type="CDD" id="cd00060">
    <property type="entry name" value="FHA"/>
    <property type="match status" value="1"/>
</dbReference>
<protein>
    <submittedName>
        <fullName evidence="3">FHA domain containing protein</fullName>
    </submittedName>
</protein>
<dbReference type="Proteomes" id="UP000000263">
    <property type="component" value="Chromosome"/>
</dbReference>
<dbReference type="PANTHER" id="PTHR23308">
    <property type="entry name" value="NUCLEAR INHIBITOR OF PROTEIN PHOSPHATASE-1"/>
    <property type="match status" value="1"/>
</dbReference>
<dbReference type="InterPro" id="IPR011748">
    <property type="entry name" value="Unchr_phage_tail-like"/>
</dbReference>
<dbReference type="Gene3D" id="2.60.200.20">
    <property type="match status" value="1"/>
</dbReference>
<gene>
    <name evidence="3" type="ordered locus">Rcas_2813</name>
</gene>
<keyword evidence="4" id="KW-1185">Reference proteome</keyword>
<dbReference type="NCBIfam" id="TIGR01634">
    <property type="entry name" value="tail_P2_I"/>
    <property type="match status" value="1"/>
</dbReference>
<dbReference type="InterPro" id="IPR050923">
    <property type="entry name" value="Cell_Proc_Reg/RNA_Proc"/>
</dbReference>
<feature type="compositionally biased region" description="Low complexity" evidence="1">
    <location>
        <begin position="156"/>
        <end position="165"/>
    </location>
</feature>
<organism evidence="3 4">
    <name type="scientific">Roseiflexus castenholzii (strain DSM 13941 / HLO8)</name>
    <dbReference type="NCBI Taxonomy" id="383372"/>
    <lineage>
        <taxon>Bacteria</taxon>
        <taxon>Bacillati</taxon>
        <taxon>Chloroflexota</taxon>
        <taxon>Chloroflexia</taxon>
        <taxon>Chloroflexales</taxon>
        <taxon>Roseiflexineae</taxon>
        <taxon>Roseiflexaceae</taxon>
        <taxon>Roseiflexus</taxon>
    </lineage>
</organism>